<dbReference type="CDD" id="cd02440">
    <property type="entry name" value="AdoMet_MTases"/>
    <property type="match status" value="1"/>
</dbReference>
<name>A0A2G0CB31_9BACT</name>
<dbReference type="EMBL" id="PDLO01000011">
    <property type="protein sequence ID" value="PHK97174.1"/>
    <property type="molecule type" value="Genomic_DNA"/>
</dbReference>
<dbReference type="InterPro" id="IPR029063">
    <property type="entry name" value="SAM-dependent_MTases_sf"/>
</dbReference>
<dbReference type="Pfam" id="PF13649">
    <property type="entry name" value="Methyltransf_25"/>
    <property type="match status" value="1"/>
</dbReference>
<gene>
    <name evidence="2" type="ORF">CGL56_17180</name>
</gene>
<sequence>MERNSMSTLSFLLEGLRNIGTTGTITRSSPALCKAAIDRIDFRTARTIVELGAGDGVITRHLLERLHPEGKVIAFEVSEDLCDDMRAIGDPRLVVAQDSAENIRHWLDRIGADRADHIVSAIPFAALPEDLGRRIVTAARDNLREGGCYNQVHYSLKTKSYYERAFGKVDARRVYLNLPPAWVLYCTK</sequence>
<evidence type="ECO:0000313" key="2">
    <source>
        <dbReference type="EMBL" id="PHK97174.1"/>
    </source>
</evidence>
<dbReference type="GO" id="GO:0032259">
    <property type="term" value="P:methylation"/>
    <property type="evidence" value="ECO:0007669"/>
    <property type="project" value="UniProtKB-KW"/>
</dbReference>
<comment type="caution">
    <text evidence="2">The sequence shown here is derived from an EMBL/GenBank/DDBJ whole genome shotgun (WGS) entry which is preliminary data.</text>
</comment>
<dbReference type="InterPro" id="IPR041698">
    <property type="entry name" value="Methyltransf_25"/>
</dbReference>
<dbReference type="SUPFAM" id="SSF53335">
    <property type="entry name" value="S-adenosyl-L-methionine-dependent methyltransferases"/>
    <property type="match status" value="1"/>
</dbReference>
<organism evidence="2 3">
    <name type="scientific">Neolewinella marina</name>
    <dbReference type="NCBI Taxonomy" id="438751"/>
    <lineage>
        <taxon>Bacteria</taxon>
        <taxon>Pseudomonadati</taxon>
        <taxon>Bacteroidota</taxon>
        <taxon>Saprospiria</taxon>
        <taxon>Saprospirales</taxon>
        <taxon>Lewinellaceae</taxon>
        <taxon>Neolewinella</taxon>
    </lineage>
</organism>
<dbReference type="Proteomes" id="UP000226437">
    <property type="component" value="Unassembled WGS sequence"/>
</dbReference>
<keyword evidence="3" id="KW-1185">Reference proteome</keyword>
<dbReference type="AlphaFoldDB" id="A0A2G0CB31"/>
<dbReference type="GO" id="GO:0003723">
    <property type="term" value="F:RNA binding"/>
    <property type="evidence" value="ECO:0007669"/>
    <property type="project" value="UniProtKB-KW"/>
</dbReference>
<accession>A0A2G0CB31</accession>
<feature type="domain" description="Methyltransferase" evidence="1">
    <location>
        <begin position="48"/>
        <end position="147"/>
    </location>
</feature>
<evidence type="ECO:0000259" key="1">
    <source>
        <dbReference type="Pfam" id="PF13649"/>
    </source>
</evidence>
<protein>
    <recommendedName>
        <fullName evidence="1">Methyltransferase domain-containing protein</fullName>
    </recommendedName>
</protein>
<evidence type="ECO:0000313" key="3">
    <source>
        <dbReference type="Proteomes" id="UP000226437"/>
    </source>
</evidence>
<proteinExistence type="predicted"/>
<dbReference type="GO" id="GO:0008168">
    <property type="term" value="F:methyltransferase activity"/>
    <property type="evidence" value="ECO:0007669"/>
    <property type="project" value="UniProtKB-KW"/>
</dbReference>
<dbReference type="Gene3D" id="3.40.50.150">
    <property type="entry name" value="Vaccinia Virus protein VP39"/>
    <property type="match status" value="1"/>
</dbReference>
<reference evidence="2 3" key="1">
    <citation type="submission" date="2017-10" db="EMBL/GenBank/DDBJ databases">
        <title>The draft genome sequence of Lewinella marina KCTC 32374.</title>
        <authorList>
            <person name="Wang K."/>
        </authorList>
    </citation>
    <scope>NUCLEOTIDE SEQUENCE [LARGE SCALE GENOMIC DNA]</scope>
    <source>
        <strain evidence="2 3">MKG-38</strain>
    </source>
</reference>